<dbReference type="PANTHER" id="PTHR23506">
    <property type="entry name" value="GH10249P"/>
    <property type="match status" value="1"/>
</dbReference>
<evidence type="ECO:0000256" key="6">
    <source>
        <dbReference type="SAM" id="Phobius"/>
    </source>
</evidence>
<evidence type="ECO:0000256" key="4">
    <source>
        <dbReference type="ARBA" id="ARBA00022989"/>
    </source>
</evidence>
<evidence type="ECO:0000256" key="1">
    <source>
        <dbReference type="ARBA" id="ARBA00004141"/>
    </source>
</evidence>
<evidence type="ECO:0000259" key="7">
    <source>
        <dbReference type="PROSITE" id="PS50850"/>
    </source>
</evidence>
<keyword evidence="9" id="KW-1185">Reference proteome</keyword>
<dbReference type="GO" id="GO:0015842">
    <property type="term" value="P:aminergic neurotransmitter loading into synaptic vesicle"/>
    <property type="evidence" value="ECO:0007669"/>
    <property type="project" value="TreeGrafter"/>
</dbReference>
<reference evidence="8" key="1">
    <citation type="submission" date="2020-08" db="EMBL/GenBank/DDBJ databases">
        <title>Genome sequencing and assembly of the red palm weevil Rhynchophorus ferrugineus.</title>
        <authorList>
            <person name="Dias G.B."/>
            <person name="Bergman C.M."/>
            <person name="Manee M."/>
        </authorList>
    </citation>
    <scope>NUCLEOTIDE SEQUENCE</scope>
    <source>
        <strain evidence="8">AA-2017</strain>
        <tissue evidence="8">Whole larva</tissue>
    </source>
</reference>
<feature type="transmembrane region" description="Helical" evidence="6">
    <location>
        <begin position="336"/>
        <end position="356"/>
    </location>
</feature>
<dbReference type="GO" id="GO:0030672">
    <property type="term" value="C:synaptic vesicle membrane"/>
    <property type="evidence" value="ECO:0007669"/>
    <property type="project" value="TreeGrafter"/>
</dbReference>
<evidence type="ECO:0000256" key="3">
    <source>
        <dbReference type="ARBA" id="ARBA00022692"/>
    </source>
</evidence>
<comment type="subcellular location">
    <subcellularLocation>
        <location evidence="1">Membrane</location>
        <topology evidence="1">Multi-pass membrane protein</topology>
    </subcellularLocation>
</comment>
<comment type="caution">
    <text evidence="8">The sequence shown here is derived from an EMBL/GenBank/DDBJ whole genome shotgun (WGS) entry which is preliminary data.</text>
</comment>
<dbReference type="InterPro" id="IPR020846">
    <property type="entry name" value="MFS_dom"/>
</dbReference>
<evidence type="ECO:0000256" key="2">
    <source>
        <dbReference type="ARBA" id="ARBA00022448"/>
    </source>
</evidence>
<dbReference type="PROSITE" id="PS50850">
    <property type="entry name" value="MFS"/>
    <property type="match status" value="1"/>
</dbReference>
<keyword evidence="3 6" id="KW-0812">Transmembrane</keyword>
<feature type="transmembrane region" description="Helical" evidence="6">
    <location>
        <begin position="12"/>
        <end position="33"/>
    </location>
</feature>
<keyword evidence="4 6" id="KW-1133">Transmembrane helix</keyword>
<feature type="transmembrane region" description="Helical" evidence="6">
    <location>
        <begin position="278"/>
        <end position="300"/>
    </location>
</feature>
<dbReference type="InterPro" id="IPR036259">
    <property type="entry name" value="MFS_trans_sf"/>
</dbReference>
<dbReference type="InterPro" id="IPR011701">
    <property type="entry name" value="MFS"/>
</dbReference>
<evidence type="ECO:0000256" key="5">
    <source>
        <dbReference type="ARBA" id="ARBA00023136"/>
    </source>
</evidence>
<dbReference type="Gene3D" id="1.20.1250.20">
    <property type="entry name" value="MFS general substrate transporter like domains"/>
    <property type="match status" value="1"/>
</dbReference>
<keyword evidence="5 6" id="KW-0472">Membrane</keyword>
<feature type="domain" description="Major facilitator superfamily (MFS) profile" evidence="7">
    <location>
        <begin position="8"/>
        <end position="419"/>
    </location>
</feature>
<feature type="transmembrane region" description="Helical" evidence="6">
    <location>
        <begin position="240"/>
        <end position="258"/>
    </location>
</feature>
<feature type="transmembrane region" description="Helical" evidence="6">
    <location>
        <begin position="128"/>
        <end position="151"/>
    </location>
</feature>
<evidence type="ECO:0000313" key="9">
    <source>
        <dbReference type="Proteomes" id="UP000625711"/>
    </source>
</evidence>
<feature type="transmembrane region" description="Helical" evidence="6">
    <location>
        <begin position="307"/>
        <end position="324"/>
    </location>
</feature>
<dbReference type="InterPro" id="IPR050930">
    <property type="entry name" value="MFS_Vesicular_Transporter"/>
</dbReference>
<dbReference type="Proteomes" id="UP000625711">
    <property type="component" value="Unassembled WGS sequence"/>
</dbReference>
<feature type="transmembrane region" description="Helical" evidence="6">
    <location>
        <begin position="75"/>
        <end position="97"/>
    </location>
</feature>
<protein>
    <recommendedName>
        <fullName evidence="7">Major facilitator superfamily (MFS) profile domain-containing protein</fullName>
    </recommendedName>
</protein>
<name>A0A834HXD0_RHYFE</name>
<dbReference type="AlphaFoldDB" id="A0A834HXD0"/>
<dbReference type="SUPFAM" id="SSF103473">
    <property type="entry name" value="MFS general substrate transporter"/>
    <property type="match status" value="1"/>
</dbReference>
<dbReference type="EMBL" id="JAACXV010014298">
    <property type="protein sequence ID" value="KAF7268868.1"/>
    <property type="molecule type" value="Genomic_DNA"/>
</dbReference>
<gene>
    <name evidence="8" type="ORF">GWI33_018064</name>
</gene>
<dbReference type="GO" id="GO:0005335">
    <property type="term" value="F:serotonin:sodium:chloride symporter activity"/>
    <property type="evidence" value="ECO:0007669"/>
    <property type="project" value="TreeGrafter"/>
</dbReference>
<dbReference type="GO" id="GO:0043195">
    <property type="term" value="C:terminal bouton"/>
    <property type="evidence" value="ECO:0007669"/>
    <property type="project" value="TreeGrafter"/>
</dbReference>
<evidence type="ECO:0000313" key="8">
    <source>
        <dbReference type="EMBL" id="KAF7268868.1"/>
    </source>
</evidence>
<feature type="transmembrane region" description="Helical" evidence="6">
    <location>
        <begin position="104"/>
        <end position="122"/>
    </location>
</feature>
<organism evidence="8 9">
    <name type="scientific">Rhynchophorus ferrugineus</name>
    <name type="common">Red palm weevil</name>
    <name type="synonym">Curculio ferrugineus</name>
    <dbReference type="NCBI Taxonomy" id="354439"/>
    <lineage>
        <taxon>Eukaryota</taxon>
        <taxon>Metazoa</taxon>
        <taxon>Ecdysozoa</taxon>
        <taxon>Arthropoda</taxon>
        <taxon>Hexapoda</taxon>
        <taxon>Insecta</taxon>
        <taxon>Pterygota</taxon>
        <taxon>Neoptera</taxon>
        <taxon>Endopterygota</taxon>
        <taxon>Coleoptera</taxon>
        <taxon>Polyphaga</taxon>
        <taxon>Cucujiformia</taxon>
        <taxon>Curculionidae</taxon>
        <taxon>Dryophthorinae</taxon>
        <taxon>Rhynchophorus</taxon>
    </lineage>
</organism>
<proteinExistence type="predicted"/>
<dbReference type="OrthoDB" id="5086884at2759"/>
<feature type="transmembrane region" description="Helical" evidence="6">
    <location>
        <begin position="163"/>
        <end position="181"/>
    </location>
</feature>
<accession>A0A834HXD0</accession>
<sequence length="449" mass="48313">MERLISKKVVTFVNVYILFLLDNVLLTVVVPIIPDYLFSNTIITKSTSEVNSFGPESLSPLQRKYEALENDNGPLGALLASKAFVQLAFTPLVGYLIEAYNSTLPLLLGSCNMLLAALLFAYGDTYGLLVLARALHGSSSAAIAVSGMCILAKSVPKEARNRLMPLAFGGIALGVLIGYPLGGATYQLFGKTAPFLFISSFVLISIILQVTLPIETEEEESLNTLESSYRSWMILLKDKAIILSGLAICVSTSSMAILEPCVPMWLLAHMSPPPSKWQLGAVFIPDSIGYFIGSHFAGLLPVRPWRISIIAMVLTGLSCCSLPMASTMSQLGIPHFGLGLGVGAVDASIVPLLANFVDDNGSCHYGPVYAFQQAAVAVAYSFGPLLGGQGVELFGFPWLIRVVGFINLFFCPFLCELESHKTNEKQILEKDGCGSYSSFDTTNTISCTE</sequence>
<keyword evidence="2" id="KW-0813">Transport</keyword>
<feature type="transmembrane region" description="Helical" evidence="6">
    <location>
        <begin position="193"/>
        <end position="212"/>
    </location>
</feature>
<dbReference type="PANTHER" id="PTHR23506:SF4">
    <property type="entry name" value="PORTABELLA"/>
    <property type="match status" value="1"/>
</dbReference>
<dbReference type="Pfam" id="PF07690">
    <property type="entry name" value="MFS_1"/>
    <property type="match status" value="1"/>
</dbReference>